<dbReference type="Gene3D" id="3.30.70.270">
    <property type="match status" value="1"/>
</dbReference>
<dbReference type="InterPro" id="IPR035919">
    <property type="entry name" value="EAL_sf"/>
</dbReference>
<organism evidence="3 4">
    <name type="scientific">Acidihalobacter prosperus</name>
    <dbReference type="NCBI Taxonomy" id="160660"/>
    <lineage>
        <taxon>Bacteria</taxon>
        <taxon>Pseudomonadati</taxon>
        <taxon>Pseudomonadota</taxon>
        <taxon>Gammaproteobacteria</taxon>
        <taxon>Chromatiales</taxon>
        <taxon>Ectothiorhodospiraceae</taxon>
        <taxon>Acidihalobacter</taxon>
    </lineage>
</organism>
<dbReference type="OrthoDB" id="1673646at2"/>
<dbReference type="RefSeq" id="WP_161489922.1">
    <property type="nucleotide sequence ID" value="NZ_JQSG02000001.1"/>
</dbReference>
<dbReference type="PANTHER" id="PTHR33121:SF70">
    <property type="entry name" value="SIGNALING PROTEIN YKOW"/>
    <property type="match status" value="1"/>
</dbReference>
<dbReference type="PROSITE" id="PS50883">
    <property type="entry name" value="EAL"/>
    <property type="match status" value="1"/>
</dbReference>
<dbReference type="InterPro" id="IPR050706">
    <property type="entry name" value="Cyclic-di-GMP_PDE-like"/>
</dbReference>
<dbReference type="STRING" id="160660.BJI67_08525"/>
<gene>
    <name evidence="3" type="ORF">Thpro_020640</name>
</gene>
<dbReference type="SMART" id="SM00052">
    <property type="entry name" value="EAL"/>
    <property type="match status" value="1"/>
</dbReference>
<feature type="domain" description="GGDEF" evidence="2">
    <location>
        <begin position="487"/>
        <end position="636"/>
    </location>
</feature>
<dbReference type="PANTHER" id="PTHR33121">
    <property type="entry name" value="CYCLIC DI-GMP PHOSPHODIESTERASE PDEF"/>
    <property type="match status" value="1"/>
</dbReference>
<dbReference type="SUPFAM" id="SSF55073">
    <property type="entry name" value="Nucleotide cyclase"/>
    <property type="match status" value="1"/>
</dbReference>
<reference evidence="3 4" key="1">
    <citation type="journal article" date="2014" name="Genome Announc.">
        <title>Draft Genome Sequence of the Iron-Oxidizing, Acidophilic, and Halotolerant 'Thiobacillus prosperus' Type Strain DSM 5130.</title>
        <authorList>
            <person name="Ossandon F.J."/>
            <person name="Cardenas J.P."/>
            <person name="Corbett M."/>
            <person name="Quatrini R."/>
            <person name="Holmes D.S."/>
            <person name="Watkin E."/>
        </authorList>
    </citation>
    <scope>NUCLEOTIDE SEQUENCE [LARGE SCALE GENOMIC DNA]</scope>
    <source>
        <strain evidence="3 4">DSM 5130</strain>
    </source>
</reference>
<dbReference type="InterPro" id="IPR000160">
    <property type="entry name" value="GGDEF_dom"/>
</dbReference>
<dbReference type="Gene3D" id="3.20.20.450">
    <property type="entry name" value="EAL domain"/>
    <property type="match status" value="1"/>
</dbReference>
<dbReference type="Proteomes" id="UP000029273">
    <property type="component" value="Unassembled WGS sequence"/>
</dbReference>
<name>A0A1A6C8Q1_9GAMM</name>
<dbReference type="Pfam" id="PF00990">
    <property type="entry name" value="GGDEF"/>
    <property type="match status" value="1"/>
</dbReference>
<dbReference type="InterPro" id="IPR029787">
    <property type="entry name" value="Nucleotide_cyclase"/>
</dbReference>
<dbReference type="InterPro" id="IPR029151">
    <property type="entry name" value="Sensor-like_sf"/>
</dbReference>
<keyword evidence="4" id="KW-1185">Reference proteome</keyword>
<protein>
    <submittedName>
        <fullName evidence="3">EAL domain-containing protein</fullName>
    </submittedName>
</protein>
<dbReference type="CDD" id="cd01948">
    <property type="entry name" value="EAL"/>
    <property type="match status" value="1"/>
</dbReference>
<dbReference type="Pfam" id="PF00563">
    <property type="entry name" value="EAL"/>
    <property type="match status" value="1"/>
</dbReference>
<evidence type="ECO:0000259" key="2">
    <source>
        <dbReference type="PROSITE" id="PS50887"/>
    </source>
</evidence>
<dbReference type="SUPFAM" id="SSF103190">
    <property type="entry name" value="Sensory domain-like"/>
    <property type="match status" value="1"/>
</dbReference>
<comment type="caution">
    <text evidence="3">The sequence shown here is derived from an EMBL/GenBank/DDBJ whole genome shotgun (WGS) entry which is preliminary data.</text>
</comment>
<feature type="domain" description="EAL" evidence="1">
    <location>
        <begin position="71"/>
        <end position="328"/>
    </location>
</feature>
<accession>A0A1A6C8Q1</accession>
<evidence type="ECO:0000259" key="1">
    <source>
        <dbReference type="PROSITE" id="PS50883"/>
    </source>
</evidence>
<dbReference type="GO" id="GO:0071111">
    <property type="term" value="F:cyclic-guanylate-specific phosphodiesterase activity"/>
    <property type="evidence" value="ECO:0007669"/>
    <property type="project" value="InterPro"/>
</dbReference>
<dbReference type="NCBIfam" id="TIGR00254">
    <property type="entry name" value="GGDEF"/>
    <property type="match status" value="1"/>
</dbReference>
<dbReference type="AlphaFoldDB" id="A0A1A6C8Q1"/>
<dbReference type="Gene3D" id="3.30.450.20">
    <property type="entry name" value="PAS domain"/>
    <property type="match status" value="1"/>
</dbReference>
<evidence type="ECO:0000313" key="3">
    <source>
        <dbReference type="EMBL" id="OBS10924.1"/>
    </source>
</evidence>
<proteinExistence type="predicted"/>
<dbReference type="EMBL" id="JQSG02000001">
    <property type="protein sequence ID" value="OBS10924.1"/>
    <property type="molecule type" value="Genomic_DNA"/>
</dbReference>
<dbReference type="InterPro" id="IPR043128">
    <property type="entry name" value="Rev_trsase/Diguanyl_cyclase"/>
</dbReference>
<dbReference type="SMART" id="SM00267">
    <property type="entry name" value="GGDEF"/>
    <property type="match status" value="1"/>
</dbReference>
<dbReference type="SUPFAM" id="SSF141868">
    <property type="entry name" value="EAL domain-like"/>
    <property type="match status" value="1"/>
</dbReference>
<dbReference type="InterPro" id="IPR001633">
    <property type="entry name" value="EAL_dom"/>
</dbReference>
<dbReference type="PROSITE" id="PS50887">
    <property type="entry name" value="GGDEF"/>
    <property type="match status" value="1"/>
</dbReference>
<evidence type="ECO:0000313" key="4">
    <source>
        <dbReference type="Proteomes" id="UP000029273"/>
    </source>
</evidence>
<sequence length="798" mass="87111">MPGEWHAWGEPLDDDAGIWIFDHAADDLADLLDRLLLTLPETARAGVLALELDDPTAALPMVELLRRLTPMEALHARIHHSWINGELNDGICSDIQPIVDLNQTGRIFAYEALCRVDLGAAGRLGGGEAFSIARRAGRLTDFDLVCQASALSVKKRLLPQGMPIFINAMPNSLLQSDFAAHPSFGLMQDLGVPPHEVVIEVVESEQVEDPEALATACDRLKAMGFRIALDDIGSGYSGLNLLATLRPDFVKIDRALVHGVHNSRMRVGVLEALISMAQRLGCVSIAEGLENVEDVELCRDLGVGYAQGYYFARPMPGLADAAALPVLSQGRNRQMRPLVRLGDFLSHGETVSIGAEMVAARQAFMRNTALEHIIVLEQGRPLGFLSRRILTAPAWEAVGRHIHPLEQILSARVNAHSLLRRLYETGGRAQPWVVVDDNGRYMGTLVLLGVLDHLLNVRLPPSVHPLSGLPTGPVLRSLIEQRLAGGEALQLVYLDLDHFKAFNDRYGFVRGDAMIKVLAEILRKGFDGLPEAELGHIGGDDFLLVAPARAPGLDARLRWLIDRFHELAPHLYDESDLDLGYFGTQDGQYHPVATLSVVVVNGRTGPMSDSVMASTRAAQLKRAAKDRLGSVIVTEGTPPVVTEMPRVLGLAAWRHALENALATFPHTGDADAVDQWFGRYSAFELVFRLDARGIQQGANWLNPGMRGLIKRGGEGMNRADRTYFRELRRGQRSYLSSIYVSRATEDFCISLALPRWHANGTLAEVMVGDINLVSLVGLAAESHDGGGPLPIMGSETTA</sequence>